<evidence type="ECO:0000256" key="1">
    <source>
        <dbReference type="SAM" id="MobiDB-lite"/>
    </source>
</evidence>
<evidence type="ECO:0000313" key="2">
    <source>
        <dbReference type="EMBL" id="KYD16152.1"/>
    </source>
</evidence>
<feature type="compositionally biased region" description="Basic and acidic residues" evidence="1">
    <location>
        <begin position="44"/>
        <end position="54"/>
    </location>
</feature>
<feature type="region of interest" description="Disordered" evidence="1">
    <location>
        <begin position="28"/>
        <end position="63"/>
    </location>
</feature>
<proteinExistence type="predicted"/>
<dbReference type="EMBL" id="LQYT01000065">
    <property type="protein sequence ID" value="KYD16152.1"/>
    <property type="molecule type" value="Genomic_DNA"/>
</dbReference>
<name>A0A150LW37_9BACI</name>
<comment type="caution">
    <text evidence="2">The sequence shown here is derived from an EMBL/GenBank/DDBJ whole genome shotgun (WGS) entry which is preliminary data.</text>
</comment>
<accession>A0A150LW37</accession>
<sequence>MPENPPPYCRKGREKAFSLLVRRKEGAAPGFRSPTRILLSGGSSDRKSRGERFGVPRGGNHPL</sequence>
<reference evidence="2 3" key="1">
    <citation type="submission" date="2016-01" db="EMBL/GenBank/DDBJ databases">
        <title>Draft Genome Sequences of Seven Thermophilic Sporeformers Isolated from Foods.</title>
        <authorList>
            <person name="Berendsen E.M."/>
            <person name="Wells-Bennik M.H."/>
            <person name="Krawcyk A.O."/>
            <person name="De Jong A."/>
            <person name="Holsappel S."/>
            <person name="Eijlander R.T."/>
            <person name="Kuipers O.P."/>
        </authorList>
    </citation>
    <scope>NUCLEOTIDE SEQUENCE [LARGE SCALE GENOMIC DNA]</scope>
    <source>
        <strain evidence="2 3">B4135</strain>
    </source>
</reference>
<evidence type="ECO:0000313" key="3">
    <source>
        <dbReference type="Proteomes" id="UP000075683"/>
    </source>
</evidence>
<protein>
    <submittedName>
        <fullName evidence="2">Uncharacterized protein</fullName>
    </submittedName>
</protein>
<gene>
    <name evidence="2" type="ORF">B4135_2661</name>
</gene>
<dbReference type="Proteomes" id="UP000075683">
    <property type="component" value="Unassembled WGS sequence"/>
</dbReference>
<dbReference type="AlphaFoldDB" id="A0A150LW37"/>
<organism evidence="2 3">
    <name type="scientific">Caldibacillus debilis</name>
    <dbReference type="NCBI Taxonomy" id="301148"/>
    <lineage>
        <taxon>Bacteria</taxon>
        <taxon>Bacillati</taxon>
        <taxon>Bacillota</taxon>
        <taxon>Bacilli</taxon>
        <taxon>Bacillales</taxon>
        <taxon>Bacillaceae</taxon>
        <taxon>Caldibacillus</taxon>
    </lineage>
</organism>